<sequence length="346" mass="39995">MKGANAFSSSTIESLLSQWARSIVDGSSLHNSCLLLSVHEGEQFKLWLTQISDDSNLTFENMVDRTTDFISQSDSQSVCFTFQLDLDNETSSTPPDVYLLSILNISARDRSYAPAIGWLATPQVLRTHVMKKLRQGSPWLFLLSLLVMLLLMGIGILASVWITPRGSHSDNSEAGFWLTWNTSQSIGLKHQLQFTKPWARFVEYFDEETIRQPWFIRLDDQSMVAPELIDDTELKYQRWFRERYPEVEKIKLNGDYLNESFWSNAHSVRVLTDPLFHPAHCLLALRRYWIAKETGRHVCPRDIDYKHIQHCLDSLDDIFFIDPKKGPVLTLEDSDNRMPWLVNACF</sequence>
<accession>A0A1V6NF91</accession>
<evidence type="ECO:0000313" key="2">
    <source>
        <dbReference type="EMBL" id="OQD63259.1"/>
    </source>
</evidence>
<reference evidence="3" key="1">
    <citation type="journal article" date="2017" name="Nat. Microbiol.">
        <title>Global analysis of biosynthetic gene clusters reveals vast potential of secondary metabolite production in Penicillium species.</title>
        <authorList>
            <person name="Nielsen J.C."/>
            <person name="Grijseels S."/>
            <person name="Prigent S."/>
            <person name="Ji B."/>
            <person name="Dainat J."/>
            <person name="Nielsen K.F."/>
            <person name="Frisvad J.C."/>
            <person name="Workman M."/>
            <person name="Nielsen J."/>
        </authorList>
    </citation>
    <scope>NUCLEOTIDE SEQUENCE [LARGE SCALE GENOMIC DNA]</scope>
    <source>
        <strain evidence="3">IBT 4502</strain>
    </source>
</reference>
<dbReference type="Proteomes" id="UP000191408">
    <property type="component" value="Unassembled WGS sequence"/>
</dbReference>
<keyword evidence="3" id="KW-1185">Reference proteome</keyword>
<evidence type="ECO:0000256" key="1">
    <source>
        <dbReference type="SAM" id="Phobius"/>
    </source>
</evidence>
<organism evidence="2 3">
    <name type="scientific">Penicillium polonicum</name>
    <dbReference type="NCBI Taxonomy" id="60169"/>
    <lineage>
        <taxon>Eukaryota</taxon>
        <taxon>Fungi</taxon>
        <taxon>Dikarya</taxon>
        <taxon>Ascomycota</taxon>
        <taxon>Pezizomycotina</taxon>
        <taxon>Eurotiomycetes</taxon>
        <taxon>Eurotiomycetidae</taxon>
        <taxon>Eurotiales</taxon>
        <taxon>Aspergillaceae</taxon>
        <taxon>Penicillium</taxon>
    </lineage>
</organism>
<keyword evidence="1" id="KW-0812">Transmembrane</keyword>
<dbReference type="OrthoDB" id="4459371at2759"/>
<evidence type="ECO:0000313" key="3">
    <source>
        <dbReference type="Proteomes" id="UP000191408"/>
    </source>
</evidence>
<protein>
    <submittedName>
        <fullName evidence="2">Uncharacterized protein</fullName>
    </submittedName>
</protein>
<name>A0A1V6NF91_PENPO</name>
<comment type="caution">
    <text evidence="2">The sequence shown here is derived from an EMBL/GenBank/DDBJ whole genome shotgun (WGS) entry which is preliminary data.</text>
</comment>
<keyword evidence="1" id="KW-1133">Transmembrane helix</keyword>
<gene>
    <name evidence="2" type="ORF">PENPOL_c010G08846</name>
</gene>
<keyword evidence="1" id="KW-0472">Membrane</keyword>
<feature type="transmembrane region" description="Helical" evidence="1">
    <location>
        <begin position="139"/>
        <end position="162"/>
    </location>
</feature>
<dbReference type="EMBL" id="MDYM01000010">
    <property type="protein sequence ID" value="OQD63259.1"/>
    <property type="molecule type" value="Genomic_DNA"/>
</dbReference>
<proteinExistence type="predicted"/>
<dbReference type="AlphaFoldDB" id="A0A1V6NF91"/>